<dbReference type="EMBL" id="JAVRJZ010000020">
    <property type="protein sequence ID" value="KAK2706157.1"/>
    <property type="molecule type" value="Genomic_DNA"/>
</dbReference>
<evidence type="ECO:0000256" key="1">
    <source>
        <dbReference type="SAM" id="SignalP"/>
    </source>
</evidence>
<proteinExistence type="predicted"/>
<accession>A0AA88HIV6</accession>
<feature type="chain" id="PRO_5041724077" evidence="1">
    <location>
        <begin position="21"/>
        <end position="75"/>
    </location>
</feature>
<reference evidence="2" key="1">
    <citation type="submission" date="2023-07" db="EMBL/GenBank/DDBJ databases">
        <title>Chromosome-level genome assembly of Artemia franciscana.</title>
        <authorList>
            <person name="Jo E."/>
        </authorList>
    </citation>
    <scope>NUCLEOTIDE SEQUENCE</scope>
    <source>
        <tissue evidence="2">Whole body</tissue>
    </source>
</reference>
<sequence>MQKLVIFIFVAILAAAFCSADEKVAEPTQDLSSSESFYGYYGHGYGYPGRSYVYTSPFGYSPYAYRYGGYYPIHY</sequence>
<dbReference type="AlphaFoldDB" id="A0AA88HIV6"/>
<feature type="signal peptide" evidence="1">
    <location>
        <begin position="1"/>
        <end position="20"/>
    </location>
</feature>
<keyword evidence="1" id="KW-0732">Signal</keyword>
<comment type="caution">
    <text evidence="2">The sequence shown here is derived from an EMBL/GenBank/DDBJ whole genome shotgun (WGS) entry which is preliminary data.</text>
</comment>
<evidence type="ECO:0000313" key="3">
    <source>
        <dbReference type="Proteomes" id="UP001187531"/>
    </source>
</evidence>
<evidence type="ECO:0000313" key="2">
    <source>
        <dbReference type="EMBL" id="KAK2706157.1"/>
    </source>
</evidence>
<protein>
    <submittedName>
        <fullName evidence="2">Uncharacterized protein</fullName>
    </submittedName>
</protein>
<dbReference type="Proteomes" id="UP001187531">
    <property type="component" value="Unassembled WGS sequence"/>
</dbReference>
<gene>
    <name evidence="2" type="ORF">QYM36_016253</name>
</gene>
<organism evidence="2 3">
    <name type="scientific">Artemia franciscana</name>
    <name type="common">Brine shrimp</name>
    <name type="synonym">Artemia sanfranciscana</name>
    <dbReference type="NCBI Taxonomy" id="6661"/>
    <lineage>
        <taxon>Eukaryota</taxon>
        <taxon>Metazoa</taxon>
        <taxon>Ecdysozoa</taxon>
        <taxon>Arthropoda</taxon>
        <taxon>Crustacea</taxon>
        <taxon>Branchiopoda</taxon>
        <taxon>Anostraca</taxon>
        <taxon>Artemiidae</taxon>
        <taxon>Artemia</taxon>
    </lineage>
</organism>
<name>A0AA88HIV6_ARTSF</name>
<keyword evidence="3" id="KW-1185">Reference proteome</keyword>